<reference evidence="2" key="1">
    <citation type="journal article" date="2021" name="Nat. Commun.">
        <title>Genetic determinants of endophytism in the Arabidopsis root mycobiome.</title>
        <authorList>
            <person name="Mesny F."/>
            <person name="Miyauchi S."/>
            <person name="Thiergart T."/>
            <person name="Pickel B."/>
            <person name="Atanasova L."/>
            <person name="Karlsson M."/>
            <person name="Huettel B."/>
            <person name="Barry K.W."/>
            <person name="Haridas S."/>
            <person name="Chen C."/>
            <person name="Bauer D."/>
            <person name="Andreopoulos W."/>
            <person name="Pangilinan J."/>
            <person name="LaButti K."/>
            <person name="Riley R."/>
            <person name="Lipzen A."/>
            <person name="Clum A."/>
            <person name="Drula E."/>
            <person name="Henrissat B."/>
            <person name="Kohler A."/>
            <person name="Grigoriev I.V."/>
            <person name="Martin F.M."/>
            <person name="Hacquard S."/>
        </authorList>
    </citation>
    <scope>NUCLEOTIDE SEQUENCE</scope>
    <source>
        <strain evidence="2">MPI-CAGE-CH-0243</strain>
    </source>
</reference>
<dbReference type="OrthoDB" id="3226064at2759"/>
<evidence type="ECO:0000259" key="1">
    <source>
        <dbReference type="PROSITE" id="PS50181"/>
    </source>
</evidence>
<dbReference type="Proteomes" id="UP000700596">
    <property type="component" value="Unassembled WGS sequence"/>
</dbReference>
<dbReference type="CDD" id="cd09917">
    <property type="entry name" value="F-box_SF"/>
    <property type="match status" value="1"/>
</dbReference>
<dbReference type="EMBL" id="JAGMWT010000014">
    <property type="protein sequence ID" value="KAH7116980.1"/>
    <property type="molecule type" value="Genomic_DNA"/>
</dbReference>
<dbReference type="SUPFAM" id="SSF81383">
    <property type="entry name" value="F-box domain"/>
    <property type="match status" value="1"/>
</dbReference>
<comment type="caution">
    <text evidence="2">The sequence shown here is derived from an EMBL/GenBank/DDBJ whole genome shotgun (WGS) entry which is preliminary data.</text>
</comment>
<protein>
    <recommendedName>
        <fullName evidence="1">F-box domain-containing protein</fullName>
    </recommendedName>
</protein>
<dbReference type="PROSITE" id="PS50181">
    <property type="entry name" value="FBOX"/>
    <property type="match status" value="1"/>
</dbReference>
<dbReference type="Pfam" id="PF00646">
    <property type="entry name" value="F-box"/>
    <property type="match status" value="1"/>
</dbReference>
<evidence type="ECO:0000313" key="3">
    <source>
        <dbReference type="Proteomes" id="UP000700596"/>
    </source>
</evidence>
<evidence type="ECO:0000313" key="2">
    <source>
        <dbReference type="EMBL" id="KAH7116980.1"/>
    </source>
</evidence>
<feature type="domain" description="F-box" evidence="1">
    <location>
        <begin position="6"/>
        <end position="54"/>
    </location>
</feature>
<sequence>MANLASERLLDLAPELLELCLTYLPPSDVVSFGQTCRRANAFIHPSNQTLWKAAFLHVYDDPNHAWNKLVPTARAQNRSREAQWSWHEEVRKRGMAFDAVCQPTNAILLLDPEPIITTLLDVLQTASCSGLPSRNIAFLSRLFETAPNPERIVHDYHRDIESVSLPLQSRLEEDRPVTRSMLEQRAVVPDWASRFHIFYGMTRREKDSVRSKGSARALVYSWLGTNETSEHGPFLRDGSGMVNWQLLEATTSLMHRIFDIARKLYHYRMPSGFENNYPCCLPPNVSMVEDWAGVGRAWIGTYAFLDYRALVHYNFADRLEHPTDLGHQEEACGDLMCLNLVVSQSEEIQNDPRLQTELPYCKDLPILYFTGSSNNNSTGRLPISVKGFACLVVGGREVKWRFVIGYAGTDQWQLEGVQPGGVRSGGIFGLWSHVDHEPNGPIGPFSYFPVEVCEAVN</sequence>
<name>A0A9P9DCT4_9PLEO</name>
<dbReference type="InterPro" id="IPR036047">
    <property type="entry name" value="F-box-like_dom_sf"/>
</dbReference>
<proteinExistence type="predicted"/>
<dbReference type="InterPro" id="IPR001810">
    <property type="entry name" value="F-box_dom"/>
</dbReference>
<accession>A0A9P9DCT4</accession>
<organism evidence="2 3">
    <name type="scientific">Dendryphion nanum</name>
    <dbReference type="NCBI Taxonomy" id="256645"/>
    <lineage>
        <taxon>Eukaryota</taxon>
        <taxon>Fungi</taxon>
        <taxon>Dikarya</taxon>
        <taxon>Ascomycota</taxon>
        <taxon>Pezizomycotina</taxon>
        <taxon>Dothideomycetes</taxon>
        <taxon>Pleosporomycetidae</taxon>
        <taxon>Pleosporales</taxon>
        <taxon>Torulaceae</taxon>
        <taxon>Dendryphion</taxon>
    </lineage>
</organism>
<dbReference type="AlphaFoldDB" id="A0A9P9DCT4"/>
<gene>
    <name evidence="2" type="ORF">B0J11DRAFT_106036</name>
</gene>
<keyword evidence="3" id="KW-1185">Reference proteome</keyword>